<sequence>MKGGLADEQVSGIYASLIEQYIDFKRNLGYKFKDAESVYYLFDQFTILNGETEIGITKELANKWAVKRPNESDSTCYKRVMYLIQFSSFLNDSGYPSYILRLPKAYKSTFTPYIFSREEMKPSSKPVTG</sequence>
<protein>
    <recommendedName>
        <fullName evidence="3">Core-binding (CB) domain-containing protein</fullName>
    </recommendedName>
</protein>
<evidence type="ECO:0008006" key="3">
    <source>
        <dbReference type="Google" id="ProtNLM"/>
    </source>
</evidence>
<gene>
    <name evidence="1" type="ORF">P378_01605</name>
</gene>
<keyword evidence="2" id="KW-1185">Reference proteome</keyword>
<organism evidence="1 2">
    <name type="scientific">Desulforamulus profundi</name>
    <dbReference type="NCBI Taxonomy" id="1383067"/>
    <lineage>
        <taxon>Bacteria</taxon>
        <taxon>Bacillati</taxon>
        <taxon>Bacillota</taxon>
        <taxon>Clostridia</taxon>
        <taxon>Eubacteriales</taxon>
        <taxon>Peptococcaceae</taxon>
        <taxon>Desulforamulus</taxon>
    </lineage>
</organism>
<comment type="caution">
    <text evidence="1">The sequence shown here is derived from an EMBL/GenBank/DDBJ whole genome shotgun (WGS) entry which is preliminary data.</text>
</comment>
<dbReference type="EMBL" id="AWQQ01000013">
    <property type="protein sequence ID" value="PHJ39745.1"/>
    <property type="molecule type" value="Genomic_DNA"/>
</dbReference>
<evidence type="ECO:0000313" key="1">
    <source>
        <dbReference type="EMBL" id="PHJ39745.1"/>
    </source>
</evidence>
<evidence type="ECO:0000313" key="2">
    <source>
        <dbReference type="Proteomes" id="UP000222564"/>
    </source>
</evidence>
<accession>A0A2C6MIU7</accession>
<reference evidence="1 2" key="1">
    <citation type="submission" date="2013-09" db="EMBL/GenBank/DDBJ databases">
        <title>Biodegradation of hydrocarbons in the deep terrestrial subsurface : characterization of a microbial consortium composed of two Desulfotomaculum species originating from a deep geological formation.</title>
        <authorList>
            <person name="Aullo T."/>
            <person name="Berlendis S."/>
            <person name="Lascourreges J.-F."/>
            <person name="Dessort D."/>
            <person name="Saint-Laurent S."/>
            <person name="Schraauwers B."/>
            <person name="Mas J."/>
            <person name="Magot M."/>
            <person name="Ranchou-Peyruse A."/>
        </authorList>
    </citation>
    <scope>NUCLEOTIDE SEQUENCE [LARGE SCALE GENOMIC DNA]</scope>
    <source>
        <strain evidence="1 2">Bs107</strain>
    </source>
</reference>
<dbReference type="AlphaFoldDB" id="A0A2C6MIU7"/>
<proteinExistence type="predicted"/>
<dbReference type="RefSeq" id="WP_238472729.1">
    <property type="nucleotide sequence ID" value="NZ_AWQQ01000013.1"/>
</dbReference>
<name>A0A2C6MIU7_9FIRM</name>
<dbReference type="Proteomes" id="UP000222564">
    <property type="component" value="Unassembled WGS sequence"/>
</dbReference>